<keyword evidence="10" id="KW-0223">Dioxygenase</keyword>
<evidence type="ECO:0000256" key="15">
    <source>
        <dbReference type="ARBA" id="ARBA00023136"/>
    </source>
</evidence>
<keyword evidence="14" id="KW-0408">Iron</keyword>
<keyword evidence="16" id="KW-0325">Glycoprotein</keyword>
<feature type="region of interest" description="Disordered" evidence="22">
    <location>
        <begin position="35"/>
        <end position="67"/>
    </location>
</feature>
<evidence type="ECO:0000256" key="11">
    <source>
        <dbReference type="ARBA" id="ARBA00022968"/>
    </source>
</evidence>
<evidence type="ECO:0000256" key="20">
    <source>
        <dbReference type="ARBA" id="ARBA00068588"/>
    </source>
</evidence>
<dbReference type="PROSITE" id="PS51471">
    <property type="entry name" value="FE2OG_OXY"/>
    <property type="match status" value="1"/>
</dbReference>
<comment type="subcellular location">
    <subcellularLocation>
        <location evidence="2">Endoplasmic reticulum membrane</location>
        <topology evidence="2">Single-pass type II membrane protein</topology>
    </subcellularLocation>
</comment>
<comment type="cofactor">
    <cofactor evidence="1">
        <name>L-ascorbate</name>
        <dbReference type="ChEBI" id="CHEBI:38290"/>
    </cofactor>
</comment>
<feature type="region of interest" description="Disordered" evidence="22">
    <location>
        <begin position="205"/>
        <end position="243"/>
    </location>
</feature>
<evidence type="ECO:0000256" key="6">
    <source>
        <dbReference type="ARBA" id="ARBA00022737"/>
    </source>
</evidence>
<feature type="region of interest" description="Disordered" evidence="22">
    <location>
        <begin position="121"/>
        <end position="143"/>
    </location>
</feature>
<protein>
    <recommendedName>
        <fullName evidence="20">Transmembrane prolyl 4-hydroxylase</fullName>
        <ecNumber evidence="17">1.14.11.29</ecNumber>
    </recommendedName>
    <alternativeName>
        <fullName evidence="21">Hypoxia-inducible factor prolyl hydroxylase 4</fullName>
    </alternativeName>
</protein>
<keyword evidence="11" id="KW-0735">Signal-anchor</keyword>
<name>A0A8J6DYD9_GALPY</name>
<evidence type="ECO:0000256" key="12">
    <source>
        <dbReference type="ARBA" id="ARBA00022989"/>
    </source>
</evidence>
<keyword evidence="5" id="KW-0479">Metal-binding</keyword>
<dbReference type="SUPFAM" id="SSF47473">
    <property type="entry name" value="EF-hand"/>
    <property type="match status" value="1"/>
</dbReference>
<keyword evidence="4 23" id="KW-0812">Transmembrane</keyword>
<evidence type="ECO:0000256" key="16">
    <source>
        <dbReference type="ARBA" id="ARBA00023180"/>
    </source>
</evidence>
<dbReference type="InterPro" id="IPR011992">
    <property type="entry name" value="EF-hand-dom_pair"/>
</dbReference>
<dbReference type="GO" id="GO:0005789">
    <property type="term" value="C:endoplasmic reticulum membrane"/>
    <property type="evidence" value="ECO:0007669"/>
    <property type="project" value="UniProtKB-SubCell"/>
</dbReference>
<dbReference type="CDD" id="cd00051">
    <property type="entry name" value="EFh"/>
    <property type="match status" value="1"/>
</dbReference>
<evidence type="ECO:0000256" key="21">
    <source>
        <dbReference type="ARBA" id="ARBA00077065"/>
    </source>
</evidence>
<dbReference type="PANTHER" id="PTHR10869">
    <property type="entry name" value="PROLYL 4-HYDROXYLASE ALPHA SUBUNIT"/>
    <property type="match status" value="1"/>
</dbReference>
<sequence length="632" mass="69887">RRARPGQRLSGRRRGAGIPAAPPLSARATWGAMAAAAAATPRPEAGAADEAASPQWAPPEHDRARAAAGLGDCEDAPVRPLCKPRGICSRAYFLVLMVFVHLYLGNVLALLLFVHYSNGDESSDPGPQRRAQGPGPAPTLGPLTRLEGIKVGHERKVQLVADREHFLRTLSLKPLLFGKSAGRSRLLPALAPILGTDGGATCARPAAGFDGSGSKDRLRSPAAGGPAPPRSARRSQHAFREEGCARTWRPAAASVAELAPAPRGGKIPGFLSDEECRLIMHLAQMKGLQRSQTLPTEEYEEAMGMMQLSQVDLFRLLDQNRDGRLQLREVLAQTRLGNGRWMTPENIQEMYSAIKADPDGDGVLSLQEFSNMDLRDFHKYMRNHKAESSELVRNSHHTWLYQGEGAHHVMRAIRQRVLRLTRLSPEIVELSEPLQVVRYGEGGHYHAHVDSGPVYPETICSHTKLVANERYWERLQLGTCSTAPLPFSYMTVLFYLNNVTGGGETVFPVADNRTYDEMSLIQDDVDLRDTRRHCDKGNLRVKPRQGTAVFWYNYLPDGQGWVGDVDDYSLHGGCLVTRGTKWIANNWINVDPSKARQALYHQEMARLAREGGADSQSEWALDRAYRDARVEL</sequence>
<evidence type="ECO:0000256" key="18">
    <source>
        <dbReference type="ARBA" id="ARBA00049134"/>
    </source>
</evidence>
<feature type="non-terminal residue" evidence="25">
    <location>
        <position position="632"/>
    </location>
</feature>
<keyword evidence="13" id="KW-0560">Oxidoreductase</keyword>
<keyword evidence="15 23" id="KW-0472">Membrane</keyword>
<dbReference type="Pfam" id="PF13640">
    <property type="entry name" value="2OG-FeII_Oxy_3"/>
    <property type="match status" value="1"/>
</dbReference>
<evidence type="ECO:0000256" key="13">
    <source>
        <dbReference type="ARBA" id="ARBA00023002"/>
    </source>
</evidence>
<gene>
    <name evidence="25" type="ORF">J0S82_002102</name>
</gene>
<feature type="transmembrane region" description="Helical" evidence="23">
    <location>
        <begin position="91"/>
        <end position="116"/>
    </location>
</feature>
<evidence type="ECO:0000256" key="1">
    <source>
        <dbReference type="ARBA" id="ARBA00001961"/>
    </source>
</evidence>
<evidence type="ECO:0000256" key="7">
    <source>
        <dbReference type="ARBA" id="ARBA00022824"/>
    </source>
</evidence>
<keyword evidence="7" id="KW-0256">Endoplasmic reticulum</keyword>
<dbReference type="EMBL" id="JAGFMF010011397">
    <property type="protein sequence ID" value="KAG8524000.1"/>
    <property type="molecule type" value="Genomic_DNA"/>
</dbReference>
<accession>A0A8J6DYD9</accession>
<comment type="subunit">
    <text evidence="3">Homodimer.</text>
</comment>
<evidence type="ECO:0000256" key="9">
    <source>
        <dbReference type="ARBA" id="ARBA00022896"/>
    </source>
</evidence>
<evidence type="ECO:0000313" key="26">
    <source>
        <dbReference type="Proteomes" id="UP000700334"/>
    </source>
</evidence>
<dbReference type="PROSITE" id="PS00018">
    <property type="entry name" value="EF_HAND_1"/>
    <property type="match status" value="2"/>
</dbReference>
<keyword evidence="8" id="KW-0106">Calcium</keyword>
<dbReference type="InterPro" id="IPR006620">
    <property type="entry name" value="Pro_4_hyd_alph"/>
</dbReference>
<evidence type="ECO:0000313" key="25">
    <source>
        <dbReference type="EMBL" id="KAG8524000.1"/>
    </source>
</evidence>
<dbReference type="FunFam" id="1.10.238.10:FF:000141">
    <property type="entry name" value="transmembrane prolyl 4-hydroxylase"/>
    <property type="match status" value="1"/>
</dbReference>
<dbReference type="InterPro" id="IPR002048">
    <property type="entry name" value="EF_hand_dom"/>
</dbReference>
<dbReference type="InterPro" id="IPR044862">
    <property type="entry name" value="Pro_4_hyd_alph_FE2OG_OXY"/>
</dbReference>
<dbReference type="OrthoDB" id="420380at2759"/>
<dbReference type="InterPro" id="IPR005123">
    <property type="entry name" value="Oxoglu/Fe-dep_dioxygenase_dom"/>
</dbReference>
<feature type="region of interest" description="Disordered" evidence="22">
    <location>
        <begin position="1"/>
        <end position="23"/>
    </location>
</feature>
<feature type="compositionally biased region" description="Basic residues" evidence="22">
    <location>
        <begin position="1"/>
        <end position="15"/>
    </location>
</feature>
<evidence type="ECO:0000256" key="14">
    <source>
        <dbReference type="ARBA" id="ARBA00023004"/>
    </source>
</evidence>
<dbReference type="PANTHER" id="PTHR10869:SF246">
    <property type="entry name" value="TRANSMEMBRANE PROLYL 4-HYDROXYLASE"/>
    <property type="match status" value="1"/>
</dbReference>
<reference evidence="25" key="1">
    <citation type="journal article" date="2021" name="Evol. Appl.">
        <title>The genome of the Pyrenean desman and the effects of bottlenecks and inbreeding on the genomic landscape of an endangered species.</title>
        <authorList>
            <person name="Escoda L."/>
            <person name="Castresana J."/>
        </authorList>
    </citation>
    <scope>NUCLEOTIDE SEQUENCE</scope>
    <source>
        <strain evidence="25">IBE-C5619</strain>
    </source>
</reference>
<dbReference type="GO" id="GO:0005509">
    <property type="term" value="F:calcium ion binding"/>
    <property type="evidence" value="ECO:0007669"/>
    <property type="project" value="InterPro"/>
</dbReference>
<evidence type="ECO:0000256" key="22">
    <source>
        <dbReference type="SAM" id="MobiDB-lite"/>
    </source>
</evidence>
<comment type="catalytic activity">
    <reaction evidence="18">
        <text>L-prolyl-[hypoxia-inducible factor alpha subunit] + 2-oxoglutarate + O2 = trans-4-hydroxy-L-prolyl-[hypoxia-inducible factor alpha subunit] + succinate + CO2</text>
        <dbReference type="Rhea" id="RHEA:48400"/>
        <dbReference type="Rhea" id="RHEA-COMP:12093"/>
        <dbReference type="Rhea" id="RHEA-COMP:12094"/>
        <dbReference type="ChEBI" id="CHEBI:15379"/>
        <dbReference type="ChEBI" id="CHEBI:16526"/>
        <dbReference type="ChEBI" id="CHEBI:16810"/>
        <dbReference type="ChEBI" id="CHEBI:30031"/>
        <dbReference type="ChEBI" id="CHEBI:50342"/>
        <dbReference type="ChEBI" id="CHEBI:61965"/>
        <dbReference type="EC" id="1.14.11.29"/>
    </reaction>
</comment>
<dbReference type="AlphaFoldDB" id="A0A8J6DYD9"/>
<dbReference type="Gene3D" id="2.60.120.620">
    <property type="entry name" value="q2cbj1_9rhob like domain"/>
    <property type="match status" value="1"/>
</dbReference>
<evidence type="ECO:0000259" key="24">
    <source>
        <dbReference type="PROSITE" id="PS51471"/>
    </source>
</evidence>
<dbReference type="FunFam" id="2.60.120.620:FF:000008">
    <property type="entry name" value="transmembrane prolyl 4-hydroxylase"/>
    <property type="match status" value="1"/>
</dbReference>
<dbReference type="Gene3D" id="1.10.238.10">
    <property type="entry name" value="EF-hand"/>
    <property type="match status" value="1"/>
</dbReference>
<dbReference type="InterPro" id="IPR045054">
    <property type="entry name" value="P4HA-like"/>
</dbReference>
<dbReference type="Proteomes" id="UP000700334">
    <property type="component" value="Unassembled WGS sequence"/>
</dbReference>
<dbReference type="SMART" id="SM00702">
    <property type="entry name" value="P4Hc"/>
    <property type="match status" value="1"/>
</dbReference>
<dbReference type="Pfam" id="PF13499">
    <property type="entry name" value="EF-hand_7"/>
    <property type="match status" value="1"/>
</dbReference>
<keyword evidence="6" id="KW-0677">Repeat</keyword>
<dbReference type="GO" id="GO:0031418">
    <property type="term" value="F:L-ascorbic acid binding"/>
    <property type="evidence" value="ECO:0007669"/>
    <property type="project" value="UniProtKB-KW"/>
</dbReference>
<dbReference type="GO" id="GO:0160082">
    <property type="term" value="F:hypoxia-inducible factor-proline dioxygenase activity"/>
    <property type="evidence" value="ECO:0007669"/>
    <property type="project" value="UniProtKB-EC"/>
</dbReference>
<comment type="function">
    <text evidence="19">Catalyzes the post-translational formation of 4-hydroxyproline in hypoxia-inducible factor (HIF) alpha proteins. Hydroxylates HIF1A at 'Pro-402' and 'Pro-564'. May function as a cellular oxygen sensor and, under normoxic conditions, may target HIF through the hydroxylation for proteasomal degradation via the von Hippel-Lindau ubiquitination complex.</text>
</comment>
<keyword evidence="26" id="KW-1185">Reference proteome</keyword>
<comment type="caution">
    <text evidence="25">The sequence shown here is derived from an EMBL/GenBank/DDBJ whole genome shotgun (WGS) entry which is preliminary data.</text>
</comment>
<evidence type="ECO:0000256" key="17">
    <source>
        <dbReference type="ARBA" id="ARBA00039004"/>
    </source>
</evidence>
<keyword evidence="12 23" id="KW-1133">Transmembrane helix</keyword>
<feature type="compositionally biased region" description="Low complexity" evidence="22">
    <location>
        <begin position="35"/>
        <end position="48"/>
    </location>
</feature>
<evidence type="ECO:0000256" key="2">
    <source>
        <dbReference type="ARBA" id="ARBA00004648"/>
    </source>
</evidence>
<dbReference type="GO" id="GO:0005506">
    <property type="term" value="F:iron ion binding"/>
    <property type="evidence" value="ECO:0007669"/>
    <property type="project" value="InterPro"/>
</dbReference>
<evidence type="ECO:0000256" key="19">
    <source>
        <dbReference type="ARBA" id="ARBA00056324"/>
    </source>
</evidence>
<dbReference type="GO" id="GO:0004656">
    <property type="term" value="F:procollagen-proline 4-dioxygenase activity"/>
    <property type="evidence" value="ECO:0007669"/>
    <property type="project" value="TreeGrafter"/>
</dbReference>
<evidence type="ECO:0000256" key="4">
    <source>
        <dbReference type="ARBA" id="ARBA00022692"/>
    </source>
</evidence>
<dbReference type="InterPro" id="IPR018247">
    <property type="entry name" value="EF_Hand_1_Ca_BS"/>
</dbReference>
<keyword evidence="9" id="KW-0847">Vitamin C</keyword>
<dbReference type="EC" id="1.14.11.29" evidence="17"/>
<evidence type="ECO:0000256" key="23">
    <source>
        <dbReference type="SAM" id="Phobius"/>
    </source>
</evidence>
<proteinExistence type="predicted"/>
<evidence type="ECO:0000256" key="10">
    <source>
        <dbReference type="ARBA" id="ARBA00022964"/>
    </source>
</evidence>
<feature type="compositionally biased region" description="Low complexity" evidence="22">
    <location>
        <begin position="125"/>
        <end position="143"/>
    </location>
</feature>
<evidence type="ECO:0000256" key="5">
    <source>
        <dbReference type="ARBA" id="ARBA00022723"/>
    </source>
</evidence>
<feature type="domain" description="Fe2OG dioxygenase" evidence="24">
    <location>
        <begin position="430"/>
        <end position="590"/>
    </location>
</feature>
<evidence type="ECO:0000256" key="3">
    <source>
        <dbReference type="ARBA" id="ARBA00011738"/>
    </source>
</evidence>
<organism evidence="25 26">
    <name type="scientific">Galemys pyrenaicus</name>
    <name type="common">Iberian desman</name>
    <name type="synonym">Pyrenean desman</name>
    <dbReference type="NCBI Taxonomy" id="202257"/>
    <lineage>
        <taxon>Eukaryota</taxon>
        <taxon>Metazoa</taxon>
        <taxon>Chordata</taxon>
        <taxon>Craniata</taxon>
        <taxon>Vertebrata</taxon>
        <taxon>Euteleostomi</taxon>
        <taxon>Mammalia</taxon>
        <taxon>Eutheria</taxon>
        <taxon>Laurasiatheria</taxon>
        <taxon>Eulipotyphla</taxon>
        <taxon>Talpidae</taxon>
        <taxon>Galemys</taxon>
    </lineage>
</organism>
<evidence type="ECO:0000256" key="8">
    <source>
        <dbReference type="ARBA" id="ARBA00022837"/>
    </source>
</evidence>